<reference evidence="8 9" key="1">
    <citation type="submission" date="2016-11" db="EMBL/GenBank/DDBJ databases">
        <authorList>
            <person name="Jaros S."/>
            <person name="Januszkiewicz K."/>
            <person name="Wedrychowicz H."/>
        </authorList>
    </citation>
    <scope>NUCLEOTIDE SEQUENCE [LARGE SCALE GENOMIC DNA]</scope>
    <source>
        <strain evidence="8 9">DSM 24787</strain>
    </source>
</reference>
<dbReference type="PROSITE" id="PS50850">
    <property type="entry name" value="MFS"/>
    <property type="match status" value="1"/>
</dbReference>
<comment type="subcellular location">
    <subcellularLocation>
        <location evidence="1">Cell membrane</location>
        <topology evidence="1">Multi-pass membrane protein</topology>
    </subcellularLocation>
</comment>
<dbReference type="Gene3D" id="1.20.1250.20">
    <property type="entry name" value="MFS general substrate transporter like domains"/>
    <property type="match status" value="2"/>
</dbReference>
<feature type="transmembrane region" description="Helical" evidence="6">
    <location>
        <begin position="374"/>
        <end position="396"/>
    </location>
</feature>
<evidence type="ECO:0000256" key="5">
    <source>
        <dbReference type="ARBA" id="ARBA00023136"/>
    </source>
</evidence>
<feature type="transmembrane region" description="Helical" evidence="6">
    <location>
        <begin position="347"/>
        <end position="368"/>
    </location>
</feature>
<dbReference type="EMBL" id="FSRA01000001">
    <property type="protein sequence ID" value="SIO12621.1"/>
    <property type="molecule type" value="Genomic_DNA"/>
</dbReference>
<evidence type="ECO:0000256" key="1">
    <source>
        <dbReference type="ARBA" id="ARBA00004651"/>
    </source>
</evidence>
<evidence type="ECO:0000256" key="4">
    <source>
        <dbReference type="ARBA" id="ARBA00022989"/>
    </source>
</evidence>
<feature type="transmembrane region" description="Helical" evidence="6">
    <location>
        <begin position="12"/>
        <end position="34"/>
    </location>
</feature>
<dbReference type="InterPro" id="IPR050189">
    <property type="entry name" value="MFS_Efflux_Transporters"/>
</dbReference>
<dbReference type="Proteomes" id="UP000185003">
    <property type="component" value="Unassembled WGS sequence"/>
</dbReference>
<sequence>MQAPKERVFSRYQVFVIAVLSLLQFTVILDFMVLNPLGEILITKMNITTQQFGLVVSAYAFSAGISGILAAGFADKFDRKKMLMVFYSGFTIGTFLCALAPNYHFLLAARIFTGLFGGVISAIGMAIVVDLFLPQVRGRVMGFMQMAFALSQILGMPVGWELANRFSWHAPFWVIGVMAAILGGAILLYMKPITEHLSARTERNPVEHLVHTVSNRKYTLAFCTTILLATGGYMLMPFGSTFSRHNMGLSPQDITWLYVATGAVSLVVSPIIGKLSDKVGRINVFYAATLLTCIMVLIFTRLHITPLYLAIIINGLMFAGVLGRIIPVQASLASIPSLQDRGAFMSINASIQQISGGFASVIAGLIVYKTSSGFLLNYDILGIVIVGAFIITLVMMNRLNKQITNNAANAAVEKKKEDVVPA</sequence>
<feature type="transmembrane region" description="Helical" evidence="6">
    <location>
        <begin position="308"/>
        <end position="326"/>
    </location>
</feature>
<dbReference type="InterPro" id="IPR011701">
    <property type="entry name" value="MFS"/>
</dbReference>
<dbReference type="Pfam" id="PF07690">
    <property type="entry name" value="MFS_1"/>
    <property type="match status" value="1"/>
</dbReference>
<protein>
    <submittedName>
        <fullName evidence="8">Predicted arabinose efflux permease, MFS family</fullName>
    </submittedName>
</protein>
<evidence type="ECO:0000256" key="2">
    <source>
        <dbReference type="ARBA" id="ARBA00022475"/>
    </source>
</evidence>
<accession>A0A1N6GYH8</accession>
<feature type="transmembrane region" description="Helical" evidence="6">
    <location>
        <begin position="284"/>
        <end position="302"/>
    </location>
</feature>
<evidence type="ECO:0000313" key="8">
    <source>
        <dbReference type="EMBL" id="SIO12621.1"/>
    </source>
</evidence>
<feature type="transmembrane region" description="Helical" evidence="6">
    <location>
        <begin position="85"/>
        <end position="105"/>
    </location>
</feature>
<evidence type="ECO:0000256" key="3">
    <source>
        <dbReference type="ARBA" id="ARBA00022692"/>
    </source>
</evidence>
<keyword evidence="2" id="KW-1003">Cell membrane</keyword>
<dbReference type="GO" id="GO:0022857">
    <property type="term" value="F:transmembrane transporter activity"/>
    <property type="evidence" value="ECO:0007669"/>
    <property type="project" value="InterPro"/>
</dbReference>
<organism evidence="8 9">
    <name type="scientific">Chitinophaga niabensis</name>
    <dbReference type="NCBI Taxonomy" id="536979"/>
    <lineage>
        <taxon>Bacteria</taxon>
        <taxon>Pseudomonadati</taxon>
        <taxon>Bacteroidota</taxon>
        <taxon>Chitinophagia</taxon>
        <taxon>Chitinophagales</taxon>
        <taxon>Chitinophagaceae</taxon>
        <taxon>Chitinophaga</taxon>
    </lineage>
</organism>
<name>A0A1N6GYH8_9BACT</name>
<feature type="transmembrane region" description="Helical" evidence="6">
    <location>
        <begin position="111"/>
        <end position="133"/>
    </location>
</feature>
<evidence type="ECO:0000256" key="6">
    <source>
        <dbReference type="SAM" id="Phobius"/>
    </source>
</evidence>
<feature type="domain" description="Major facilitator superfamily (MFS) profile" evidence="7">
    <location>
        <begin position="16"/>
        <end position="400"/>
    </location>
</feature>
<keyword evidence="3 6" id="KW-0812">Transmembrane</keyword>
<keyword evidence="9" id="KW-1185">Reference proteome</keyword>
<dbReference type="PANTHER" id="PTHR43124">
    <property type="entry name" value="PURINE EFFLUX PUMP PBUE"/>
    <property type="match status" value="1"/>
</dbReference>
<dbReference type="InterPro" id="IPR036259">
    <property type="entry name" value="MFS_trans_sf"/>
</dbReference>
<dbReference type="OrthoDB" id="9812221at2"/>
<dbReference type="CDD" id="cd17324">
    <property type="entry name" value="MFS_NepI_like"/>
    <property type="match status" value="1"/>
</dbReference>
<keyword evidence="5 6" id="KW-0472">Membrane</keyword>
<feature type="transmembrane region" description="Helical" evidence="6">
    <location>
        <begin position="256"/>
        <end position="272"/>
    </location>
</feature>
<dbReference type="SUPFAM" id="SSF103473">
    <property type="entry name" value="MFS general substrate transporter"/>
    <property type="match status" value="1"/>
</dbReference>
<dbReference type="PANTHER" id="PTHR43124:SF3">
    <property type="entry name" value="CHLORAMPHENICOL EFFLUX PUMP RV0191"/>
    <property type="match status" value="1"/>
</dbReference>
<keyword evidence="4 6" id="KW-1133">Transmembrane helix</keyword>
<evidence type="ECO:0000259" key="7">
    <source>
        <dbReference type="PROSITE" id="PS50850"/>
    </source>
</evidence>
<proteinExistence type="predicted"/>
<dbReference type="GO" id="GO:0005886">
    <property type="term" value="C:plasma membrane"/>
    <property type="evidence" value="ECO:0007669"/>
    <property type="project" value="UniProtKB-SubCell"/>
</dbReference>
<dbReference type="InterPro" id="IPR020846">
    <property type="entry name" value="MFS_dom"/>
</dbReference>
<gene>
    <name evidence="8" type="ORF">SAMN04488055_3065</name>
</gene>
<dbReference type="STRING" id="536979.SAMN04488055_3065"/>
<dbReference type="AlphaFoldDB" id="A0A1N6GYH8"/>
<feature type="transmembrane region" description="Helical" evidence="6">
    <location>
        <begin position="218"/>
        <end position="236"/>
    </location>
</feature>
<feature type="transmembrane region" description="Helical" evidence="6">
    <location>
        <begin position="54"/>
        <end position="73"/>
    </location>
</feature>
<feature type="transmembrane region" description="Helical" evidence="6">
    <location>
        <begin position="140"/>
        <end position="160"/>
    </location>
</feature>
<feature type="transmembrane region" description="Helical" evidence="6">
    <location>
        <begin position="172"/>
        <end position="190"/>
    </location>
</feature>
<evidence type="ECO:0000313" key="9">
    <source>
        <dbReference type="Proteomes" id="UP000185003"/>
    </source>
</evidence>